<evidence type="ECO:0000256" key="13">
    <source>
        <dbReference type="ARBA" id="ARBA00023027"/>
    </source>
</evidence>
<evidence type="ECO:0000256" key="11">
    <source>
        <dbReference type="ARBA" id="ARBA00023002"/>
    </source>
</evidence>
<evidence type="ECO:0000256" key="9">
    <source>
        <dbReference type="ARBA" id="ARBA00022827"/>
    </source>
</evidence>
<keyword evidence="7" id="KW-0285">Flavoprotein</keyword>
<evidence type="ECO:0000256" key="6">
    <source>
        <dbReference type="ARBA" id="ARBA00022617"/>
    </source>
</evidence>
<evidence type="ECO:0000259" key="18">
    <source>
        <dbReference type="PROSITE" id="PS51384"/>
    </source>
</evidence>
<dbReference type="FunFam" id="2.40.30.10:FF:000034">
    <property type="entry name" value="Flavohemoprotein"/>
    <property type="match status" value="1"/>
</dbReference>
<gene>
    <name evidence="19" type="ORF">BKA67DRAFT_596320</name>
</gene>
<keyword evidence="5" id="KW-0216">Detoxification</keyword>
<dbReference type="GO" id="GO:0046872">
    <property type="term" value="F:metal ion binding"/>
    <property type="evidence" value="ECO:0007669"/>
    <property type="project" value="UniProtKB-KW"/>
</dbReference>
<dbReference type="AlphaFoldDB" id="A0A9P8REP7"/>
<protein>
    <recommendedName>
        <fullName evidence="4">nitric oxide dioxygenase</fullName>
        <ecNumber evidence="4">1.14.12.17</ecNumber>
    </recommendedName>
</protein>
<organism evidence="19 20">
    <name type="scientific">Truncatella angustata</name>
    <dbReference type="NCBI Taxonomy" id="152316"/>
    <lineage>
        <taxon>Eukaryota</taxon>
        <taxon>Fungi</taxon>
        <taxon>Dikarya</taxon>
        <taxon>Ascomycota</taxon>
        <taxon>Pezizomycotina</taxon>
        <taxon>Sordariomycetes</taxon>
        <taxon>Xylariomycetidae</taxon>
        <taxon>Amphisphaeriales</taxon>
        <taxon>Sporocadaceae</taxon>
        <taxon>Truncatella</taxon>
    </lineage>
</organism>
<evidence type="ECO:0000256" key="3">
    <source>
        <dbReference type="ARBA" id="ARBA00006401"/>
    </source>
</evidence>
<evidence type="ECO:0000313" key="20">
    <source>
        <dbReference type="Proteomes" id="UP000758603"/>
    </source>
</evidence>
<evidence type="ECO:0000256" key="7">
    <source>
        <dbReference type="ARBA" id="ARBA00022630"/>
    </source>
</evidence>
<dbReference type="CDD" id="cd06184">
    <property type="entry name" value="flavohem_like_fad_nad_binding"/>
    <property type="match status" value="1"/>
</dbReference>
<dbReference type="InterPro" id="IPR039261">
    <property type="entry name" value="FNR_nucleotide-bd"/>
</dbReference>
<dbReference type="GO" id="GO:0009636">
    <property type="term" value="P:response to toxic substance"/>
    <property type="evidence" value="ECO:0007669"/>
    <property type="project" value="UniProtKB-KW"/>
</dbReference>
<evidence type="ECO:0000256" key="4">
    <source>
        <dbReference type="ARBA" id="ARBA00012229"/>
    </source>
</evidence>
<evidence type="ECO:0000256" key="12">
    <source>
        <dbReference type="ARBA" id="ARBA00023004"/>
    </source>
</evidence>
<evidence type="ECO:0000256" key="2">
    <source>
        <dbReference type="ARBA" id="ARBA00001974"/>
    </source>
</evidence>
<evidence type="ECO:0000313" key="19">
    <source>
        <dbReference type="EMBL" id="KAH6640083.1"/>
    </source>
</evidence>
<dbReference type="EC" id="1.14.12.17" evidence="4"/>
<keyword evidence="12" id="KW-0408">Iron</keyword>
<dbReference type="GO" id="GO:0071949">
    <property type="term" value="F:FAD binding"/>
    <property type="evidence" value="ECO:0007669"/>
    <property type="project" value="TreeGrafter"/>
</dbReference>
<feature type="domain" description="Globin" evidence="17">
    <location>
        <begin position="23"/>
        <end position="160"/>
    </location>
</feature>
<dbReference type="Gene3D" id="3.40.50.80">
    <property type="entry name" value="Nucleotide-binding domain of ferredoxin-NADP reductase (FNR) module"/>
    <property type="match status" value="1"/>
</dbReference>
<reference evidence="19" key="1">
    <citation type="journal article" date="2021" name="Nat. Commun.">
        <title>Genetic determinants of endophytism in the Arabidopsis root mycobiome.</title>
        <authorList>
            <person name="Mesny F."/>
            <person name="Miyauchi S."/>
            <person name="Thiergart T."/>
            <person name="Pickel B."/>
            <person name="Atanasova L."/>
            <person name="Karlsson M."/>
            <person name="Huettel B."/>
            <person name="Barry K.W."/>
            <person name="Haridas S."/>
            <person name="Chen C."/>
            <person name="Bauer D."/>
            <person name="Andreopoulos W."/>
            <person name="Pangilinan J."/>
            <person name="LaButti K."/>
            <person name="Riley R."/>
            <person name="Lipzen A."/>
            <person name="Clum A."/>
            <person name="Drula E."/>
            <person name="Henrissat B."/>
            <person name="Kohler A."/>
            <person name="Grigoriev I.V."/>
            <person name="Martin F.M."/>
            <person name="Hacquard S."/>
        </authorList>
    </citation>
    <scope>NUCLEOTIDE SEQUENCE</scope>
    <source>
        <strain evidence="19">MPI-SDFR-AT-0073</strain>
    </source>
</reference>
<dbReference type="InterPro" id="IPR000971">
    <property type="entry name" value="Globin"/>
</dbReference>
<comment type="cofactor">
    <cofactor evidence="2">
        <name>FAD</name>
        <dbReference type="ChEBI" id="CHEBI:57692"/>
    </cofactor>
</comment>
<evidence type="ECO:0000256" key="10">
    <source>
        <dbReference type="ARBA" id="ARBA00022857"/>
    </source>
</evidence>
<dbReference type="RefSeq" id="XP_045951157.1">
    <property type="nucleotide sequence ID" value="XM_046105286.1"/>
</dbReference>
<keyword evidence="20" id="KW-1185">Reference proteome</keyword>
<dbReference type="CDD" id="cd08922">
    <property type="entry name" value="FHb-globin"/>
    <property type="match status" value="1"/>
</dbReference>
<dbReference type="PROSITE" id="PS01033">
    <property type="entry name" value="GLOBIN"/>
    <property type="match status" value="1"/>
</dbReference>
<keyword evidence="6" id="KW-0349">Heme</keyword>
<comment type="similarity">
    <text evidence="3">In the C-terminal section; belongs to the flavoprotein pyridine nucleotide cytochrome reductase family.</text>
</comment>
<dbReference type="SUPFAM" id="SSF52343">
    <property type="entry name" value="Ferredoxin reductase-like, C-terminal NADP-linked domain"/>
    <property type="match status" value="1"/>
</dbReference>
<dbReference type="SUPFAM" id="SSF63380">
    <property type="entry name" value="Riboflavin synthase domain-like"/>
    <property type="match status" value="1"/>
</dbReference>
<dbReference type="Gene3D" id="1.10.490.10">
    <property type="entry name" value="Globins"/>
    <property type="match status" value="1"/>
</dbReference>
<dbReference type="EMBL" id="JAGPXC010000014">
    <property type="protein sequence ID" value="KAH6640083.1"/>
    <property type="molecule type" value="Genomic_DNA"/>
</dbReference>
<evidence type="ECO:0000256" key="8">
    <source>
        <dbReference type="ARBA" id="ARBA00022723"/>
    </source>
</evidence>
<keyword evidence="10" id="KW-0521">NADP</keyword>
<dbReference type="GO" id="GO:0019825">
    <property type="term" value="F:oxygen binding"/>
    <property type="evidence" value="ECO:0007669"/>
    <property type="project" value="InterPro"/>
</dbReference>
<keyword evidence="9" id="KW-0274">FAD</keyword>
<dbReference type="GO" id="GO:0071500">
    <property type="term" value="P:cellular response to nitrosative stress"/>
    <property type="evidence" value="ECO:0007669"/>
    <property type="project" value="TreeGrafter"/>
</dbReference>
<dbReference type="PANTHER" id="PTHR43396">
    <property type="entry name" value="FLAVOHEMOPROTEIN"/>
    <property type="match status" value="1"/>
</dbReference>
<dbReference type="GO" id="GO:0020037">
    <property type="term" value="F:heme binding"/>
    <property type="evidence" value="ECO:0007669"/>
    <property type="project" value="InterPro"/>
</dbReference>
<dbReference type="InterPro" id="IPR017938">
    <property type="entry name" value="Riboflavin_synthase-like_b-brl"/>
</dbReference>
<dbReference type="Proteomes" id="UP000758603">
    <property type="component" value="Unassembled WGS sequence"/>
</dbReference>
<evidence type="ECO:0000256" key="5">
    <source>
        <dbReference type="ARBA" id="ARBA00022575"/>
    </source>
</evidence>
<evidence type="ECO:0000259" key="17">
    <source>
        <dbReference type="PROSITE" id="PS01033"/>
    </source>
</evidence>
<comment type="catalytic activity">
    <reaction evidence="15">
        <text>2 nitric oxide + NADPH + 2 O2 = 2 nitrate + NADP(+) + H(+)</text>
        <dbReference type="Rhea" id="RHEA:19465"/>
        <dbReference type="ChEBI" id="CHEBI:15378"/>
        <dbReference type="ChEBI" id="CHEBI:15379"/>
        <dbReference type="ChEBI" id="CHEBI:16480"/>
        <dbReference type="ChEBI" id="CHEBI:17632"/>
        <dbReference type="ChEBI" id="CHEBI:57783"/>
        <dbReference type="ChEBI" id="CHEBI:58349"/>
        <dbReference type="EC" id="1.14.12.17"/>
    </reaction>
</comment>
<dbReference type="Pfam" id="PF00042">
    <property type="entry name" value="Globin"/>
    <property type="match status" value="1"/>
</dbReference>
<comment type="caution">
    <text evidence="19">The sequence shown here is derived from an EMBL/GenBank/DDBJ whole genome shotgun (WGS) entry which is preliminary data.</text>
</comment>
<dbReference type="FunFam" id="1.10.490.10:FF:000003">
    <property type="entry name" value="Flavohemoprotein"/>
    <property type="match status" value="1"/>
</dbReference>
<dbReference type="GO" id="GO:0046210">
    <property type="term" value="P:nitric oxide catabolic process"/>
    <property type="evidence" value="ECO:0007669"/>
    <property type="project" value="TreeGrafter"/>
</dbReference>
<feature type="domain" description="FAD-binding FR-type" evidence="18">
    <location>
        <begin position="170"/>
        <end position="281"/>
    </location>
</feature>
<keyword evidence="8" id="KW-0479">Metal-binding</keyword>
<dbReference type="InterPro" id="IPR001709">
    <property type="entry name" value="Flavoprot_Pyr_Nucl_cyt_Rdtase"/>
</dbReference>
<comment type="catalytic activity">
    <reaction evidence="14">
        <text>2 nitric oxide + NADH + 2 O2 = 2 nitrate + NAD(+) + H(+)</text>
        <dbReference type="Rhea" id="RHEA:19469"/>
        <dbReference type="ChEBI" id="CHEBI:15378"/>
        <dbReference type="ChEBI" id="CHEBI:15379"/>
        <dbReference type="ChEBI" id="CHEBI:16480"/>
        <dbReference type="ChEBI" id="CHEBI:17632"/>
        <dbReference type="ChEBI" id="CHEBI:57540"/>
        <dbReference type="ChEBI" id="CHEBI:57945"/>
        <dbReference type="EC" id="1.14.12.17"/>
    </reaction>
</comment>
<dbReference type="PROSITE" id="PS51384">
    <property type="entry name" value="FAD_FR"/>
    <property type="match status" value="1"/>
</dbReference>
<dbReference type="InterPro" id="IPR017927">
    <property type="entry name" value="FAD-bd_FR_type"/>
</dbReference>
<comment type="function">
    <text evidence="16">In the presence of oxygen and NADH, it has NADH oxidase activity, which leads to the generation of superoxide and H(2)O(2). Under anaerobic conditions, it also exhibits nitric oxide reductase and FAD reductase activities. However, all these reactions are much lower than NOD activity.</text>
</comment>
<dbReference type="PANTHER" id="PTHR43396:SF3">
    <property type="entry name" value="FLAVOHEMOPROTEIN"/>
    <property type="match status" value="1"/>
</dbReference>
<dbReference type="PRINTS" id="PR00371">
    <property type="entry name" value="FPNCR"/>
</dbReference>
<dbReference type="FunFam" id="3.40.50.80:FF:000010">
    <property type="entry name" value="Flavohemoprotein"/>
    <property type="match status" value="1"/>
</dbReference>
<dbReference type="InterPro" id="IPR012292">
    <property type="entry name" value="Globin/Proto"/>
</dbReference>
<dbReference type="Pfam" id="PF00175">
    <property type="entry name" value="NAD_binding_1"/>
    <property type="match status" value="1"/>
</dbReference>
<dbReference type="NCBIfam" id="NF009805">
    <property type="entry name" value="PRK13289.1"/>
    <property type="match status" value="1"/>
</dbReference>
<keyword evidence="13" id="KW-0520">NAD</keyword>
<dbReference type="InterPro" id="IPR001433">
    <property type="entry name" value="OxRdtase_FAD/NAD-bd"/>
</dbReference>
<proteinExistence type="inferred from homology"/>
<dbReference type="SUPFAM" id="SSF46458">
    <property type="entry name" value="Globin-like"/>
    <property type="match status" value="1"/>
</dbReference>
<keyword evidence="11" id="KW-0560">Oxidoreductase</keyword>
<evidence type="ECO:0000256" key="14">
    <source>
        <dbReference type="ARBA" id="ARBA00048649"/>
    </source>
</evidence>
<evidence type="ECO:0000256" key="15">
    <source>
        <dbReference type="ARBA" id="ARBA00049433"/>
    </source>
</evidence>
<comment type="cofactor">
    <cofactor evidence="1">
        <name>heme b</name>
        <dbReference type="ChEBI" id="CHEBI:60344"/>
    </cofactor>
</comment>
<name>A0A9P8REP7_9PEZI</name>
<dbReference type="GeneID" id="70134177"/>
<dbReference type="GO" id="GO:0008941">
    <property type="term" value="F:nitric oxide dioxygenase NAD(P)H activity"/>
    <property type="evidence" value="ECO:0007669"/>
    <property type="project" value="UniProtKB-EC"/>
</dbReference>
<sequence length="428" mass="46895">MSQIQHPVDVPKTSGPTPKVAAPITPSQIAIVKSTAPLLKEHGEEITKLFYGNMLKAHPELNNIFSTVSQTSGAQPRALAGAVFAYASYIDDLGKLSSAVERIAQKHVSLTVQADQYAIVGEHLIAAVAAVLGDAVTPEVTDAWTAAYGALADIFINREKALYTAFENWQDWRPFKIQKKVAESSEITSFYLAPEDGKELPLFKPGQYVSLRVFVPELGYNQPRQYSLSDAPRHDYYRISVKRDSGQEPGIPGLISNTLHNNYKEGDTVHLTHPAGEFVVEIQPNETAPIVLISAGVGITPMISILNSTISAGSKRPISWVHGAHSSEVQAFQDHIKDICKENPNVQPTIFRTTVTASEAKGVDYHFDGRVDLDKLDKNRGLFLDNNIAEYYICGPTKFMKNNENFLLNAGIDPGRVHVEIFGVGDGE</sequence>
<accession>A0A9P8REP7</accession>
<dbReference type="InterPro" id="IPR009050">
    <property type="entry name" value="Globin-like_sf"/>
</dbReference>
<dbReference type="Gene3D" id="2.40.30.10">
    <property type="entry name" value="Translation factors"/>
    <property type="match status" value="1"/>
</dbReference>
<evidence type="ECO:0000256" key="1">
    <source>
        <dbReference type="ARBA" id="ARBA00001970"/>
    </source>
</evidence>
<evidence type="ECO:0000256" key="16">
    <source>
        <dbReference type="ARBA" id="ARBA00056398"/>
    </source>
</evidence>
<dbReference type="OrthoDB" id="436496at2759"/>